<keyword evidence="3 10" id="KW-0812">Transmembrane</keyword>
<dbReference type="Pfam" id="PF03547">
    <property type="entry name" value="Mem_trans"/>
    <property type="match status" value="2"/>
</dbReference>
<feature type="transmembrane region" description="Helical" evidence="10">
    <location>
        <begin position="146"/>
        <end position="165"/>
    </location>
</feature>
<feature type="transmembrane region" description="Helical" evidence="10">
    <location>
        <begin position="592"/>
        <end position="616"/>
    </location>
</feature>
<proteinExistence type="inferred from homology"/>
<keyword evidence="5 10" id="KW-1133">Transmembrane helix</keyword>
<dbReference type="GO" id="GO:0005789">
    <property type="term" value="C:endoplasmic reticulum membrane"/>
    <property type="evidence" value="ECO:0007669"/>
    <property type="project" value="UniProtKB-SubCell"/>
</dbReference>
<dbReference type="GO" id="GO:0009734">
    <property type="term" value="P:auxin-activated signaling pathway"/>
    <property type="evidence" value="ECO:0007669"/>
    <property type="project" value="UniProtKB-KW"/>
</dbReference>
<protein>
    <submittedName>
        <fullName evidence="11">Auxin efflux carrier family protein</fullName>
    </submittedName>
</protein>
<keyword evidence="7" id="KW-0927">Auxin signaling pathway</keyword>
<evidence type="ECO:0000256" key="7">
    <source>
        <dbReference type="ARBA" id="ARBA00023294"/>
    </source>
</evidence>
<organism evidence="11 12">
    <name type="scientific">Artemisia annua</name>
    <name type="common">Sweet wormwood</name>
    <dbReference type="NCBI Taxonomy" id="35608"/>
    <lineage>
        <taxon>Eukaryota</taxon>
        <taxon>Viridiplantae</taxon>
        <taxon>Streptophyta</taxon>
        <taxon>Embryophyta</taxon>
        <taxon>Tracheophyta</taxon>
        <taxon>Spermatophyta</taxon>
        <taxon>Magnoliopsida</taxon>
        <taxon>eudicotyledons</taxon>
        <taxon>Gunneridae</taxon>
        <taxon>Pentapetalae</taxon>
        <taxon>asterids</taxon>
        <taxon>campanulids</taxon>
        <taxon>Asterales</taxon>
        <taxon>Asteraceae</taxon>
        <taxon>Asteroideae</taxon>
        <taxon>Anthemideae</taxon>
        <taxon>Artemisiinae</taxon>
        <taxon>Artemisia</taxon>
    </lineage>
</organism>
<evidence type="ECO:0000256" key="1">
    <source>
        <dbReference type="ARBA" id="ARBA00004477"/>
    </source>
</evidence>
<feature type="transmembrane region" description="Helical" evidence="10">
    <location>
        <begin position="46"/>
        <end position="66"/>
    </location>
</feature>
<feature type="transmembrane region" description="Helical" evidence="10">
    <location>
        <begin position="455"/>
        <end position="474"/>
    </location>
</feature>
<feature type="transmembrane region" description="Helical" evidence="10">
    <location>
        <begin position="12"/>
        <end position="34"/>
    </location>
</feature>
<evidence type="ECO:0000256" key="8">
    <source>
        <dbReference type="ARBA" id="ARBA00025100"/>
    </source>
</evidence>
<dbReference type="PANTHER" id="PTHR31651:SF33">
    <property type="entry name" value="PROTEIN PIN-LIKES 1"/>
    <property type="match status" value="1"/>
</dbReference>
<evidence type="ECO:0000256" key="3">
    <source>
        <dbReference type="ARBA" id="ARBA00022692"/>
    </source>
</evidence>
<feature type="transmembrane region" description="Helical" evidence="10">
    <location>
        <begin position="287"/>
        <end position="307"/>
    </location>
</feature>
<keyword evidence="12" id="KW-1185">Reference proteome</keyword>
<accession>A0A2U1MB22</accession>
<reference evidence="11 12" key="1">
    <citation type="journal article" date="2018" name="Mol. Plant">
        <title>The genome of Artemisia annua provides insight into the evolution of Asteraceae family and artemisinin biosynthesis.</title>
        <authorList>
            <person name="Shen Q."/>
            <person name="Zhang L."/>
            <person name="Liao Z."/>
            <person name="Wang S."/>
            <person name="Yan T."/>
            <person name="Shi P."/>
            <person name="Liu M."/>
            <person name="Fu X."/>
            <person name="Pan Q."/>
            <person name="Wang Y."/>
            <person name="Lv Z."/>
            <person name="Lu X."/>
            <person name="Zhang F."/>
            <person name="Jiang W."/>
            <person name="Ma Y."/>
            <person name="Chen M."/>
            <person name="Hao X."/>
            <person name="Li L."/>
            <person name="Tang Y."/>
            <person name="Lv G."/>
            <person name="Zhou Y."/>
            <person name="Sun X."/>
            <person name="Brodelius P.E."/>
            <person name="Rose J.K.C."/>
            <person name="Tang K."/>
        </authorList>
    </citation>
    <scope>NUCLEOTIDE SEQUENCE [LARGE SCALE GENOMIC DNA]</scope>
    <source>
        <strain evidence="12">cv. Huhao1</strain>
        <tissue evidence="11">Leaf</tissue>
    </source>
</reference>
<feature type="transmembrane region" description="Helical" evidence="10">
    <location>
        <begin position="244"/>
        <end position="267"/>
    </location>
</feature>
<keyword evidence="6 10" id="KW-0472">Membrane</keyword>
<feature type="transmembrane region" description="Helical" evidence="10">
    <location>
        <begin position="106"/>
        <end position="126"/>
    </location>
</feature>
<comment type="function">
    <text evidence="8">Involved in cellular auxin homeostasis by regulating auxin metabolism. Regulates intracellular auxin accumulation at the endoplasmic reticulum and thus auxin availability for nuclear auxin signaling.</text>
</comment>
<dbReference type="STRING" id="35608.A0A2U1MB22"/>
<feature type="transmembrane region" description="Helical" evidence="10">
    <location>
        <begin position="628"/>
        <end position="649"/>
    </location>
</feature>
<comment type="similarity">
    <text evidence="9">Belongs to the auxin efflux carrier (TC 2.A.69.2) family.</text>
</comment>
<evidence type="ECO:0000256" key="6">
    <source>
        <dbReference type="ARBA" id="ARBA00023136"/>
    </source>
</evidence>
<dbReference type="OrthoDB" id="191139at2759"/>
<feature type="transmembrane region" description="Helical" evidence="10">
    <location>
        <begin position="375"/>
        <end position="394"/>
    </location>
</feature>
<feature type="transmembrane region" description="Helical" evidence="10">
    <location>
        <begin position="314"/>
        <end position="337"/>
    </location>
</feature>
<dbReference type="InterPro" id="IPR045033">
    <property type="entry name" value="PILS1/3/4/5/7"/>
</dbReference>
<feature type="transmembrane region" description="Helical" evidence="10">
    <location>
        <begin position="558"/>
        <end position="586"/>
    </location>
</feature>
<name>A0A2U1MB22_ARTAN</name>
<evidence type="ECO:0000256" key="9">
    <source>
        <dbReference type="ARBA" id="ARBA00025752"/>
    </source>
</evidence>
<keyword evidence="4" id="KW-0256">Endoplasmic reticulum</keyword>
<dbReference type="InterPro" id="IPR004776">
    <property type="entry name" value="Mem_transp_PIN-like"/>
</dbReference>
<evidence type="ECO:0000256" key="10">
    <source>
        <dbReference type="SAM" id="Phobius"/>
    </source>
</evidence>
<comment type="caution">
    <text evidence="11">The sequence shown here is derived from an EMBL/GenBank/DDBJ whole genome shotgun (WGS) entry which is preliminary data.</text>
</comment>
<dbReference type="AlphaFoldDB" id="A0A2U1MB22"/>
<comment type="subcellular location">
    <subcellularLocation>
        <location evidence="1">Endoplasmic reticulum membrane</location>
        <topology evidence="1">Multi-pass membrane protein</topology>
    </subcellularLocation>
</comment>
<gene>
    <name evidence="11" type="ORF">CTI12_AA397070</name>
</gene>
<evidence type="ECO:0000256" key="2">
    <source>
        <dbReference type="ARBA" id="ARBA00022448"/>
    </source>
</evidence>
<keyword evidence="2" id="KW-0813">Transport</keyword>
<evidence type="ECO:0000256" key="4">
    <source>
        <dbReference type="ARBA" id="ARBA00022824"/>
    </source>
</evidence>
<dbReference type="Proteomes" id="UP000245207">
    <property type="component" value="Unassembled WGS sequence"/>
</dbReference>
<feature type="transmembrane region" description="Helical" evidence="10">
    <location>
        <begin position="72"/>
        <end position="94"/>
    </location>
</feature>
<dbReference type="GO" id="GO:0080162">
    <property type="term" value="P:endoplasmic reticulum to cytosol auxin transport"/>
    <property type="evidence" value="ECO:0007669"/>
    <property type="project" value="InterPro"/>
</dbReference>
<evidence type="ECO:0000313" key="12">
    <source>
        <dbReference type="Proteomes" id="UP000245207"/>
    </source>
</evidence>
<evidence type="ECO:0000313" key="11">
    <source>
        <dbReference type="EMBL" id="PWA58437.1"/>
    </source>
</evidence>
<dbReference type="PANTHER" id="PTHR31651">
    <property type="match status" value="1"/>
</dbReference>
<sequence length="650" mass="70367">MGFLDLFCAASMSVLKVLIVTALGSFLALDSIDILGQSTRKQINNIVFFVFNPALVGSNLASTITYESMISMWFMPVNIFLTYIIGSALGWVLLIIAKPPRHLKGLILGSCAAGNMGSMLLILLPAVCKETASPFGDPNICHEYSIAYASLSSATGAVYLWLYVYNLVRISSSHSQDSSSNEKGIVQEDLTQRLLPLPASSTNIKGKVKVMINVMKQNLGKISKHINLKAVFAPSTIGARSMGFLDLFCAASMSVLKVLIVTALGSFLALDSIDILGQSTRKQINNIVFFVFNPALVGSNLASTITYESMISMWFMPVNIFLTYIIGSALGWVLLIIAKPPRHLKGLILGSCAAAVCKETASPFGDPNICHEYSIAYASLSSATGAVYLWLYVYNLVRISSSHSQDSSSNEKGIVQEDLTQNLLPLPAYSTNIKGKVKVMINVMKQNLGKISKHVNLKAVFAPSTVGAIVGFMIGTVSPLRRLLIGTTAPLRVIQDSASLVGYDPSHHLSLFYDNRKNLRTVLSSMFIQRDASIPIMTLIVGGNLLRGLKGSGISLSHVFGIVVVKYVFLPIFGVLIVKSALYLGLVHADPLYVFILLLQFAVPPAMNTGTIVQLFGVGESECSVIMLWTYGLASVALTLWSTFFLWLVA</sequence>
<evidence type="ECO:0000256" key="5">
    <source>
        <dbReference type="ARBA" id="ARBA00022989"/>
    </source>
</evidence>
<dbReference type="EMBL" id="PKPP01005896">
    <property type="protein sequence ID" value="PWA58437.1"/>
    <property type="molecule type" value="Genomic_DNA"/>
</dbReference>